<evidence type="ECO:0000313" key="2">
    <source>
        <dbReference type="EMBL" id="MPC35540.1"/>
    </source>
</evidence>
<feature type="compositionally biased region" description="Polar residues" evidence="1">
    <location>
        <begin position="20"/>
        <end position="32"/>
    </location>
</feature>
<accession>A0A5B7ELV4</accession>
<feature type="region of interest" description="Disordered" evidence="1">
    <location>
        <begin position="1"/>
        <end position="63"/>
    </location>
</feature>
<feature type="compositionally biased region" description="Basic and acidic residues" evidence="1">
    <location>
        <begin position="34"/>
        <end position="47"/>
    </location>
</feature>
<dbReference type="Proteomes" id="UP000324222">
    <property type="component" value="Unassembled WGS sequence"/>
</dbReference>
<organism evidence="2 3">
    <name type="scientific">Portunus trituberculatus</name>
    <name type="common">Swimming crab</name>
    <name type="synonym">Neptunus trituberculatus</name>
    <dbReference type="NCBI Taxonomy" id="210409"/>
    <lineage>
        <taxon>Eukaryota</taxon>
        <taxon>Metazoa</taxon>
        <taxon>Ecdysozoa</taxon>
        <taxon>Arthropoda</taxon>
        <taxon>Crustacea</taxon>
        <taxon>Multicrustacea</taxon>
        <taxon>Malacostraca</taxon>
        <taxon>Eumalacostraca</taxon>
        <taxon>Eucarida</taxon>
        <taxon>Decapoda</taxon>
        <taxon>Pleocyemata</taxon>
        <taxon>Brachyura</taxon>
        <taxon>Eubrachyura</taxon>
        <taxon>Portunoidea</taxon>
        <taxon>Portunidae</taxon>
        <taxon>Portuninae</taxon>
        <taxon>Portunus</taxon>
    </lineage>
</organism>
<protein>
    <submittedName>
        <fullName evidence="2">Uncharacterized protein</fullName>
    </submittedName>
</protein>
<dbReference type="EMBL" id="VSRR010003299">
    <property type="protein sequence ID" value="MPC35540.1"/>
    <property type="molecule type" value="Genomic_DNA"/>
</dbReference>
<dbReference type="AlphaFoldDB" id="A0A5B7ELV4"/>
<reference evidence="2 3" key="1">
    <citation type="submission" date="2019-05" db="EMBL/GenBank/DDBJ databases">
        <title>Another draft genome of Portunus trituberculatus and its Hox gene families provides insights of decapod evolution.</title>
        <authorList>
            <person name="Jeong J.-H."/>
            <person name="Song I."/>
            <person name="Kim S."/>
            <person name="Choi T."/>
            <person name="Kim D."/>
            <person name="Ryu S."/>
            <person name="Kim W."/>
        </authorList>
    </citation>
    <scope>NUCLEOTIDE SEQUENCE [LARGE SCALE GENOMIC DNA]</scope>
    <source>
        <tissue evidence="2">Muscle</tissue>
    </source>
</reference>
<evidence type="ECO:0000256" key="1">
    <source>
        <dbReference type="SAM" id="MobiDB-lite"/>
    </source>
</evidence>
<name>A0A5B7ELV4_PORTR</name>
<keyword evidence="3" id="KW-1185">Reference proteome</keyword>
<proteinExistence type="predicted"/>
<evidence type="ECO:0000313" key="3">
    <source>
        <dbReference type="Proteomes" id="UP000324222"/>
    </source>
</evidence>
<gene>
    <name evidence="2" type="ORF">E2C01_028965</name>
</gene>
<sequence>MSGCNVVTPGRASNEDRECSTTPGGTNDSGDSMTVKRESPRGEELRQPGDSGSVLRHNSGGGGAPWGEVTLVLVDDGTGDSNGGRHGFKKVRKATSVEFAAATQRFGCCVASRLCLHYVSLLFYPASSSSSSSSVHTFELILTPHHFFASPTLDIPFLPIFVLISPSTLPSPPHHRHRHSQTTHGKHSTGLAIINPTFSD</sequence>
<comment type="caution">
    <text evidence="2">The sequence shown here is derived from an EMBL/GenBank/DDBJ whole genome shotgun (WGS) entry which is preliminary data.</text>
</comment>